<dbReference type="EMBL" id="JAACXV010023668">
    <property type="protein sequence ID" value="KAF7262883.1"/>
    <property type="molecule type" value="Genomic_DNA"/>
</dbReference>
<dbReference type="AlphaFoldDB" id="A0A834HJ96"/>
<gene>
    <name evidence="1" type="ORF">GWI33_003937</name>
</gene>
<protein>
    <submittedName>
        <fullName evidence="1">Uncharacterized protein</fullName>
    </submittedName>
</protein>
<dbReference type="Proteomes" id="UP000625711">
    <property type="component" value="Unassembled WGS sequence"/>
</dbReference>
<accession>A0A834HJ96</accession>
<evidence type="ECO:0000313" key="1">
    <source>
        <dbReference type="EMBL" id="KAF7262883.1"/>
    </source>
</evidence>
<name>A0A834HJ96_RHYFE</name>
<keyword evidence="2" id="KW-1185">Reference proteome</keyword>
<evidence type="ECO:0000313" key="2">
    <source>
        <dbReference type="Proteomes" id="UP000625711"/>
    </source>
</evidence>
<sequence length="90" mass="10171">MAGFRTTLSVKSYKRFCAAYKYLGTSLQLRGMSCRTNILFTYEYETGRISAIFRGMQRCGLGEGPFPVPARRVLLLHLLSGPELLSWMAN</sequence>
<reference evidence="1" key="1">
    <citation type="submission" date="2020-08" db="EMBL/GenBank/DDBJ databases">
        <title>Genome sequencing and assembly of the red palm weevil Rhynchophorus ferrugineus.</title>
        <authorList>
            <person name="Dias G.B."/>
            <person name="Bergman C.M."/>
            <person name="Manee M."/>
        </authorList>
    </citation>
    <scope>NUCLEOTIDE SEQUENCE</scope>
    <source>
        <strain evidence="1">AA-2017</strain>
        <tissue evidence="1">Whole larva</tissue>
    </source>
</reference>
<organism evidence="1 2">
    <name type="scientific">Rhynchophorus ferrugineus</name>
    <name type="common">Red palm weevil</name>
    <name type="synonym">Curculio ferrugineus</name>
    <dbReference type="NCBI Taxonomy" id="354439"/>
    <lineage>
        <taxon>Eukaryota</taxon>
        <taxon>Metazoa</taxon>
        <taxon>Ecdysozoa</taxon>
        <taxon>Arthropoda</taxon>
        <taxon>Hexapoda</taxon>
        <taxon>Insecta</taxon>
        <taxon>Pterygota</taxon>
        <taxon>Neoptera</taxon>
        <taxon>Endopterygota</taxon>
        <taxon>Coleoptera</taxon>
        <taxon>Polyphaga</taxon>
        <taxon>Cucujiformia</taxon>
        <taxon>Curculionidae</taxon>
        <taxon>Dryophthorinae</taxon>
        <taxon>Rhynchophorus</taxon>
    </lineage>
</organism>
<proteinExistence type="predicted"/>
<comment type="caution">
    <text evidence="1">The sequence shown here is derived from an EMBL/GenBank/DDBJ whole genome shotgun (WGS) entry which is preliminary data.</text>
</comment>